<dbReference type="PROSITE" id="PS00671">
    <property type="entry name" value="D_2_HYDROXYACID_DH_3"/>
    <property type="match status" value="1"/>
</dbReference>
<evidence type="ECO:0000256" key="4">
    <source>
        <dbReference type="ARBA" id="ARBA00021582"/>
    </source>
</evidence>
<dbReference type="SUPFAM" id="SSF52283">
    <property type="entry name" value="Formate/glycerate dehydrogenase catalytic domain-like"/>
    <property type="match status" value="1"/>
</dbReference>
<comment type="similarity">
    <text evidence="3 11">Belongs to the D-isomer specific 2-hydroxyacid dehydrogenase family.</text>
</comment>
<dbReference type="Pfam" id="PF00389">
    <property type="entry name" value="2-Hacid_dh"/>
    <property type="match status" value="1"/>
</dbReference>
<dbReference type="InterPro" id="IPR050857">
    <property type="entry name" value="D-2-hydroxyacid_DH"/>
</dbReference>
<keyword evidence="7 11" id="KW-0520">NAD</keyword>
<dbReference type="InterPro" id="IPR036291">
    <property type="entry name" value="NAD(P)-bd_dom_sf"/>
</dbReference>
<sequence>MVVPPSIYKSSTAKASTLKIVIAEKVSPATLAILQQESGWNCITADKIKDREALKAELADADALIVRSAVQADAELLESAPKLRVIGRAGVGVDNIDTAAATHRGIVVMNTPGANAVAVAELTLGLMISMGRSIPRANKTMHEGVWDKKSLQGSELRGKTLGIVGLGRIGLEVARRAAAFGMDLIAYDPFIAPVIAREHNVTLVSLDDIFKASDYLTLHVGLTTQTEGLINQHSIAIMKSGIRIINCARGELIVDEALVEGLKSGKVAGAALDVFHQEPLKNSPYFNLPNVLLSPHIAGATDEAQEAIGIQLAMQVRDYLKLGVVQNAVNLPSLSHEEYIEVAPYIEMAARLGRFLSHAIPGHLETISITYTGRIATGKTDLIRNAAVAGIFADTEGGNSVNRINAAAIAQERGIRIQEDKKEFVAGGSGSVLKLVLHSSGPGADSDAGCDTSASATVLHGTSPRLLTLDGIDIEAPLNGTLVSIRNHDVPGVVGRIGTILGEHKINIANFALGRASDTPGRSSQRVPQGQALAVVQIDVPDSHAAAPALAALKQIEAIVSVRLIELAKG</sequence>
<dbReference type="PANTHER" id="PTHR42789">
    <property type="entry name" value="D-ISOMER SPECIFIC 2-HYDROXYACID DEHYDROGENASE FAMILY PROTEIN (AFU_ORTHOLOGUE AFUA_6G10090)"/>
    <property type="match status" value="1"/>
</dbReference>
<evidence type="ECO:0000256" key="10">
    <source>
        <dbReference type="ARBA" id="ARBA00048731"/>
    </source>
</evidence>
<dbReference type="Pfam" id="PF02826">
    <property type="entry name" value="2-Hacid_dh_C"/>
    <property type="match status" value="1"/>
</dbReference>
<dbReference type="eggNOG" id="COG1052">
    <property type="taxonomic scope" value="Bacteria"/>
</dbReference>
<comment type="function">
    <text evidence="1">Catalyzes the reversible oxidation of 3-phospho-D-glycerate to 3-phosphonooxypyruvate, the first step of the phosphorylated L-serine biosynthesis pathway. Also catalyzes the reversible oxidation of 2-hydroxyglutarate to 2-oxoglutarate.</text>
</comment>
<keyword evidence="8 11" id="KW-0718">Serine biosynthesis</keyword>
<dbReference type="GO" id="GO:0004617">
    <property type="term" value="F:phosphoglycerate dehydrogenase activity"/>
    <property type="evidence" value="ECO:0007669"/>
    <property type="project" value="UniProtKB-UniRule"/>
</dbReference>
<evidence type="ECO:0000256" key="11">
    <source>
        <dbReference type="RuleBase" id="RU363003"/>
    </source>
</evidence>
<evidence type="ECO:0000256" key="6">
    <source>
        <dbReference type="ARBA" id="ARBA00023002"/>
    </source>
</evidence>
<dbReference type="InterPro" id="IPR006140">
    <property type="entry name" value="D-isomer_DH_NAD-bd"/>
</dbReference>
<proteinExistence type="inferred from homology"/>
<dbReference type="InterPro" id="IPR029009">
    <property type="entry name" value="ASB_dom_sf"/>
</dbReference>
<dbReference type="Pfam" id="PF01842">
    <property type="entry name" value="ACT"/>
    <property type="match status" value="1"/>
</dbReference>
<evidence type="ECO:0000256" key="9">
    <source>
        <dbReference type="ARBA" id="ARBA00048126"/>
    </source>
</evidence>
<dbReference type="CDD" id="cd12173">
    <property type="entry name" value="PGDH_4"/>
    <property type="match status" value="1"/>
</dbReference>
<dbReference type="InterPro" id="IPR045626">
    <property type="entry name" value="PGDH_ASB_dom"/>
</dbReference>
<keyword evidence="6 11" id="KW-0560">Oxidoreductase</keyword>
<dbReference type="EMBL" id="CP002480">
    <property type="protein sequence ID" value="ADW70596.1"/>
    <property type="molecule type" value="Genomic_DNA"/>
</dbReference>
<dbReference type="UniPathway" id="UPA00135">
    <property type="reaction ID" value="UER00196"/>
</dbReference>
<dbReference type="InterPro" id="IPR029752">
    <property type="entry name" value="D-isomer_DH_CS1"/>
</dbReference>
<dbReference type="Proteomes" id="UP000000343">
    <property type="component" value="Chromosome"/>
</dbReference>
<keyword evidence="14" id="KW-1185">Reference proteome</keyword>
<dbReference type="GO" id="GO:0051287">
    <property type="term" value="F:NAD binding"/>
    <property type="evidence" value="ECO:0007669"/>
    <property type="project" value="UniProtKB-UniRule"/>
</dbReference>
<dbReference type="InterPro" id="IPR045865">
    <property type="entry name" value="ACT-like_dom_sf"/>
</dbReference>
<evidence type="ECO:0000256" key="3">
    <source>
        <dbReference type="ARBA" id="ARBA00005854"/>
    </source>
</evidence>
<feature type="domain" description="ACT" evidence="12">
    <location>
        <begin position="482"/>
        <end position="567"/>
    </location>
</feature>
<evidence type="ECO:0000256" key="1">
    <source>
        <dbReference type="ARBA" id="ARBA00003800"/>
    </source>
</evidence>
<comment type="catalytic activity">
    <reaction evidence="10 11">
        <text>(2R)-3-phosphoglycerate + NAD(+) = 3-phosphooxypyruvate + NADH + H(+)</text>
        <dbReference type="Rhea" id="RHEA:12641"/>
        <dbReference type="ChEBI" id="CHEBI:15378"/>
        <dbReference type="ChEBI" id="CHEBI:18110"/>
        <dbReference type="ChEBI" id="CHEBI:57540"/>
        <dbReference type="ChEBI" id="CHEBI:57945"/>
        <dbReference type="ChEBI" id="CHEBI:58272"/>
        <dbReference type="EC" id="1.1.1.95"/>
    </reaction>
</comment>
<evidence type="ECO:0000256" key="7">
    <source>
        <dbReference type="ARBA" id="ARBA00023027"/>
    </source>
</evidence>
<evidence type="ECO:0000313" key="13">
    <source>
        <dbReference type="EMBL" id="ADW70596.1"/>
    </source>
</evidence>
<dbReference type="Gene3D" id="3.30.1330.90">
    <property type="entry name" value="D-3-phosphoglycerate dehydrogenase, domain 3"/>
    <property type="match status" value="1"/>
</dbReference>
<dbReference type="PROSITE" id="PS00065">
    <property type="entry name" value="D_2_HYDROXYACID_DH_1"/>
    <property type="match status" value="1"/>
</dbReference>
<dbReference type="SUPFAM" id="SSF55021">
    <property type="entry name" value="ACT-like"/>
    <property type="match status" value="1"/>
</dbReference>
<organism evidence="14">
    <name type="scientific">Granulicella tundricola (strain ATCC BAA-1859 / DSM 23138 / MP5ACTX9)</name>
    <dbReference type="NCBI Taxonomy" id="1198114"/>
    <lineage>
        <taxon>Bacteria</taxon>
        <taxon>Pseudomonadati</taxon>
        <taxon>Acidobacteriota</taxon>
        <taxon>Terriglobia</taxon>
        <taxon>Terriglobales</taxon>
        <taxon>Acidobacteriaceae</taxon>
        <taxon>Granulicella</taxon>
    </lineage>
</organism>
<protein>
    <recommendedName>
        <fullName evidence="4 11">D-3-phosphoglycerate dehydrogenase</fullName>
        <ecNumber evidence="11">1.1.1.95</ecNumber>
    </recommendedName>
</protein>
<dbReference type="InterPro" id="IPR002912">
    <property type="entry name" value="ACT_dom"/>
</dbReference>
<dbReference type="HOGENOM" id="CLU_019796_8_1_0"/>
<evidence type="ECO:0000256" key="8">
    <source>
        <dbReference type="ARBA" id="ARBA00023299"/>
    </source>
</evidence>
<evidence type="ECO:0000256" key="2">
    <source>
        <dbReference type="ARBA" id="ARBA00005216"/>
    </source>
</evidence>
<gene>
    <name evidence="13" type="ordered locus">AciX9_3593</name>
</gene>
<comment type="catalytic activity">
    <reaction evidence="9">
        <text>(R)-2-hydroxyglutarate + NAD(+) = 2-oxoglutarate + NADH + H(+)</text>
        <dbReference type="Rhea" id="RHEA:49612"/>
        <dbReference type="ChEBI" id="CHEBI:15378"/>
        <dbReference type="ChEBI" id="CHEBI:15801"/>
        <dbReference type="ChEBI" id="CHEBI:16810"/>
        <dbReference type="ChEBI" id="CHEBI:57540"/>
        <dbReference type="ChEBI" id="CHEBI:57945"/>
        <dbReference type="EC" id="1.1.1.399"/>
    </reaction>
</comment>
<name>E8X4V7_GRATM</name>
<dbReference type="SUPFAM" id="SSF51735">
    <property type="entry name" value="NAD(P)-binding Rossmann-fold domains"/>
    <property type="match status" value="1"/>
</dbReference>
<dbReference type="PANTHER" id="PTHR42789:SF1">
    <property type="entry name" value="D-ISOMER SPECIFIC 2-HYDROXYACID DEHYDROGENASE FAMILY PROTEIN (AFU_ORTHOLOGUE AFUA_6G10090)"/>
    <property type="match status" value="1"/>
</dbReference>
<evidence type="ECO:0000256" key="5">
    <source>
        <dbReference type="ARBA" id="ARBA00022605"/>
    </source>
</evidence>
<keyword evidence="5 11" id="KW-0028">Amino-acid biosynthesis</keyword>
<dbReference type="InterPro" id="IPR029753">
    <property type="entry name" value="D-isomer_DH_CS"/>
</dbReference>
<dbReference type="Pfam" id="PF19304">
    <property type="entry name" value="PGDH_inter"/>
    <property type="match status" value="1"/>
</dbReference>
<dbReference type="EC" id="1.1.1.95" evidence="11"/>
<evidence type="ECO:0000313" key="14">
    <source>
        <dbReference type="Proteomes" id="UP000000343"/>
    </source>
</evidence>
<evidence type="ECO:0000259" key="12">
    <source>
        <dbReference type="PROSITE" id="PS51671"/>
    </source>
</evidence>
<reference evidence="14" key="1">
    <citation type="submission" date="2011-01" db="EMBL/GenBank/DDBJ databases">
        <title>Complete sequence of chromosome of Acidobacterium sp. MP5ACTX9.</title>
        <authorList>
            <consortium name="US DOE Joint Genome Institute"/>
            <person name="Lucas S."/>
            <person name="Copeland A."/>
            <person name="Lapidus A."/>
            <person name="Cheng J.-F."/>
            <person name="Goodwin L."/>
            <person name="Pitluck S."/>
            <person name="Teshima H."/>
            <person name="Detter J.C."/>
            <person name="Han C."/>
            <person name="Tapia R."/>
            <person name="Land M."/>
            <person name="Hauser L."/>
            <person name="Kyrpides N."/>
            <person name="Ivanova N."/>
            <person name="Ovchinnikova G."/>
            <person name="Pagani I."/>
            <person name="Rawat S.R."/>
            <person name="Mannisto M."/>
            <person name="Haggblom M.M."/>
            <person name="Woyke T."/>
        </authorList>
    </citation>
    <scope>NUCLEOTIDE SEQUENCE [LARGE SCALE GENOMIC DNA]</scope>
    <source>
        <strain evidence="14">MP5ACTX9</strain>
    </source>
</reference>
<dbReference type="InterPro" id="IPR006139">
    <property type="entry name" value="D-isomer_2_OHA_DH_cat_dom"/>
</dbReference>
<comment type="pathway">
    <text evidence="2 11">Amino-acid biosynthesis; L-serine biosynthesis; L-serine from 3-phospho-D-glycerate: step 1/3.</text>
</comment>
<dbReference type="AlphaFoldDB" id="E8X4V7"/>
<accession>E8X4V7</accession>
<dbReference type="SUPFAM" id="SSF143548">
    <property type="entry name" value="Serine metabolism enzymes domain"/>
    <property type="match status" value="1"/>
</dbReference>
<dbReference type="PROSITE" id="PS51671">
    <property type="entry name" value="ACT"/>
    <property type="match status" value="1"/>
</dbReference>
<dbReference type="STRING" id="1198114.AciX9_3593"/>
<dbReference type="Gene3D" id="3.40.50.720">
    <property type="entry name" value="NAD(P)-binding Rossmann-like Domain"/>
    <property type="match status" value="2"/>
</dbReference>
<dbReference type="InterPro" id="IPR006236">
    <property type="entry name" value="PGDH"/>
</dbReference>
<dbReference type="Gene3D" id="3.30.70.260">
    <property type="match status" value="1"/>
</dbReference>
<dbReference type="NCBIfam" id="TIGR01327">
    <property type="entry name" value="PGDH"/>
    <property type="match status" value="1"/>
</dbReference>
<dbReference type="FunFam" id="3.40.50.720:FF:000021">
    <property type="entry name" value="D-3-phosphoglycerate dehydrogenase"/>
    <property type="match status" value="1"/>
</dbReference>
<dbReference type="KEGG" id="acm:AciX9_3593"/>
<dbReference type="GO" id="GO:0006564">
    <property type="term" value="P:L-serine biosynthetic process"/>
    <property type="evidence" value="ECO:0007669"/>
    <property type="project" value="UniProtKB-UniRule"/>
</dbReference>
<dbReference type="PaxDb" id="1198114-AciX9_3593"/>